<dbReference type="Proteomes" id="UP001244640">
    <property type="component" value="Unassembled WGS sequence"/>
</dbReference>
<evidence type="ECO:0000313" key="2">
    <source>
        <dbReference type="EMBL" id="MDQ1148232.1"/>
    </source>
</evidence>
<accession>A0ABU0TZU1</accession>
<feature type="transmembrane region" description="Helical" evidence="1">
    <location>
        <begin position="58"/>
        <end position="77"/>
    </location>
</feature>
<keyword evidence="1" id="KW-0812">Transmembrane</keyword>
<reference evidence="2 3" key="1">
    <citation type="submission" date="2023-07" db="EMBL/GenBank/DDBJ databases">
        <title>Functional and genomic diversity of the sorghum phyllosphere microbiome.</title>
        <authorList>
            <person name="Shade A."/>
        </authorList>
    </citation>
    <scope>NUCLEOTIDE SEQUENCE [LARGE SCALE GENOMIC DNA]</scope>
    <source>
        <strain evidence="2 3">SORGH_AS_0892</strain>
    </source>
</reference>
<gene>
    <name evidence="2" type="ORF">QE382_000216</name>
</gene>
<keyword evidence="3" id="KW-1185">Reference proteome</keyword>
<evidence type="ECO:0000256" key="1">
    <source>
        <dbReference type="SAM" id="Phobius"/>
    </source>
</evidence>
<feature type="transmembrane region" description="Helical" evidence="1">
    <location>
        <begin position="136"/>
        <end position="156"/>
    </location>
</feature>
<sequence length="180" mass="20695">MRNTKNFDFFKSDLEKINRKHKVNLWIIIPFMSVIIICILVILTKFDDSFSIGSSSTVLGICLIFLGSIFLIGYNYYSIKAVDMKSQVNEATFDYLKNIYKQIKSKKMLLLITSLGFCIFLSSGIHVMVFKFFSDRVVIGILGLYYGVFAALYGYFFKVVNKKIDHEYGPIIKKIKATLL</sequence>
<feature type="transmembrane region" description="Helical" evidence="1">
    <location>
        <begin position="108"/>
        <end position="130"/>
    </location>
</feature>
<comment type="caution">
    <text evidence="2">The sequence shown here is derived from an EMBL/GenBank/DDBJ whole genome shotgun (WGS) entry which is preliminary data.</text>
</comment>
<dbReference type="RefSeq" id="WP_307184338.1">
    <property type="nucleotide sequence ID" value="NZ_JAUTBA010000001.1"/>
</dbReference>
<name>A0ABU0TZU1_9SPHI</name>
<feature type="transmembrane region" description="Helical" evidence="1">
    <location>
        <begin position="25"/>
        <end position="46"/>
    </location>
</feature>
<keyword evidence="1" id="KW-0472">Membrane</keyword>
<proteinExistence type="predicted"/>
<evidence type="ECO:0000313" key="3">
    <source>
        <dbReference type="Proteomes" id="UP001244640"/>
    </source>
</evidence>
<protein>
    <submittedName>
        <fullName evidence="2">Uncharacterized protein</fullName>
    </submittedName>
</protein>
<dbReference type="EMBL" id="JAUTBA010000001">
    <property type="protein sequence ID" value="MDQ1148232.1"/>
    <property type="molecule type" value="Genomic_DNA"/>
</dbReference>
<organism evidence="2 3">
    <name type="scientific">Sphingobacterium zeae</name>
    <dbReference type="NCBI Taxonomy" id="1776859"/>
    <lineage>
        <taxon>Bacteria</taxon>
        <taxon>Pseudomonadati</taxon>
        <taxon>Bacteroidota</taxon>
        <taxon>Sphingobacteriia</taxon>
        <taxon>Sphingobacteriales</taxon>
        <taxon>Sphingobacteriaceae</taxon>
        <taxon>Sphingobacterium</taxon>
    </lineage>
</organism>
<keyword evidence="1" id="KW-1133">Transmembrane helix</keyword>